<keyword evidence="1" id="KW-0813">Transport</keyword>
<evidence type="ECO:0000256" key="4">
    <source>
        <dbReference type="SAM" id="MobiDB-lite"/>
    </source>
</evidence>
<dbReference type="PANTHER" id="PTHR13258">
    <property type="entry name" value="SYNDETIN"/>
    <property type="match status" value="1"/>
</dbReference>
<feature type="non-terminal residue" evidence="6">
    <location>
        <position position="753"/>
    </location>
</feature>
<feature type="compositionally biased region" description="Acidic residues" evidence="4">
    <location>
        <begin position="660"/>
        <end position="676"/>
    </location>
</feature>
<feature type="region of interest" description="Disordered" evidence="4">
    <location>
        <begin position="635"/>
        <end position="696"/>
    </location>
</feature>
<organism evidence="6 7">
    <name type="scientific">Auxenochlorella protothecoides</name>
    <name type="common">Green microalga</name>
    <name type="synonym">Chlorella protothecoides</name>
    <dbReference type="NCBI Taxonomy" id="3075"/>
    <lineage>
        <taxon>Eukaryota</taxon>
        <taxon>Viridiplantae</taxon>
        <taxon>Chlorophyta</taxon>
        <taxon>core chlorophytes</taxon>
        <taxon>Trebouxiophyceae</taxon>
        <taxon>Chlorellales</taxon>
        <taxon>Chlorellaceae</taxon>
        <taxon>Auxenochlorella</taxon>
    </lineage>
</organism>
<dbReference type="Proteomes" id="UP000279271">
    <property type="component" value="Unassembled WGS sequence"/>
</dbReference>
<reference evidence="7" key="1">
    <citation type="journal article" date="2018" name="Algal Res.">
        <title>Characterization of plant carbon substrate utilization by Auxenochlorella protothecoides.</title>
        <authorList>
            <person name="Vogler B.W."/>
            <person name="Starkenburg S.R."/>
            <person name="Sudasinghe N."/>
            <person name="Schambach J.Y."/>
            <person name="Rollin J.A."/>
            <person name="Pattathil S."/>
            <person name="Barry A.N."/>
        </authorList>
    </citation>
    <scope>NUCLEOTIDE SEQUENCE [LARGE SCALE GENOMIC DNA]</scope>
    <source>
        <strain evidence="7">UTEX 25</strain>
    </source>
</reference>
<dbReference type="GO" id="GO:0000149">
    <property type="term" value="F:SNARE binding"/>
    <property type="evidence" value="ECO:0007669"/>
    <property type="project" value="TreeGrafter"/>
</dbReference>
<dbReference type="Pfam" id="PF10475">
    <property type="entry name" value="Vps54_N"/>
    <property type="match status" value="1"/>
</dbReference>
<proteinExistence type="predicted"/>
<comment type="caution">
    <text evidence="6">The sequence shown here is derived from an EMBL/GenBank/DDBJ whole genome shotgun (WGS) entry which is preliminary data.</text>
</comment>
<feature type="domain" description="Vacuolar protein sorting-associated protein 54 N-terminal" evidence="5">
    <location>
        <begin position="46"/>
        <end position="249"/>
    </location>
</feature>
<feature type="region of interest" description="Disordered" evidence="4">
    <location>
        <begin position="1"/>
        <end position="44"/>
    </location>
</feature>
<name>A0A3M7KQF0_AUXPR</name>
<dbReference type="GO" id="GO:0042147">
    <property type="term" value="P:retrograde transport, endosome to Golgi"/>
    <property type="evidence" value="ECO:0007669"/>
    <property type="project" value="InterPro"/>
</dbReference>
<feature type="compositionally biased region" description="Gly residues" evidence="4">
    <location>
        <begin position="9"/>
        <end position="18"/>
    </location>
</feature>
<dbReference type="GO" id="GO:0005829">
    <property type="term" value="C:cytosol"/>
    <property type="evidence" value="ECO:0007669"/>
    <property type="project" value="GOC"/>
</dbReference>
<dbReference type="GO" id="GO:0015031">
    <property type="term" value="P:protein transport"/>
    <property type="evidence" value="ECO:0007669"/>
    <property type="project" value="UniProtKB-KW"/>
</dbReference>
<feature type="non-terminal residue" evidence="6">
    <location>
        <position position="1"/>
    </location>
</feature>
<evidence type="ECO:0000259" key="5">
    <source>
        <dbReference type="Pfam" id="PF10475"/>
    </source>
</evidence>
<dbReference type="EMBL" id="QOKY01000202">
    <property type="protein sequence ID" value="RMZ52768.1"/>
    <property type="molecule type" value="Genomic_DNA"/>
</dbReference>
<dbReference type="GO" id="GO:0032456">
    <property type="term" value="P:endocytic recycling"/>
    <property type="evidence" value="ECO:0007669"/>
    <property type="project" value="InterPro"/>
</dbReference>
<dbReference type="AlphaFoldDB" id="A0A3M7KQF0"/>
<gene>
    <name evidence="6" type="ORF">APUTEX25_000887</name>
</gene>
<dbReference type="InterPro" id="IPR019515">
    <property type="entry name" value="VPS54_N"/>
</dbReference>
<evidence type="ECO:0000313" key="7">
    <source>
        <dbReference type="Proteomes" id="UP000279271"/>
    </source>
</evidence>
<feature type="region of interest" description="Disordered" evidence="4">
    <location>
        <begin position="361"/>
        <end position="401"/>
    </location>
</feature>
<evidence type="ECO:0000256" key="1">
    <source>
        <dbReference type="ARBA" id="ARBA00022448"/>
    </source>
</evidence>
<dbReference type="InterPro" id="IPR040047">
    <property type="entry name" value="VPS50"/>
</dbReference>
<keyword evidence="3" id="KW-0175">Coiled coil</keyword>
<feature type="region of interest" description="Disordered" evidence="4">
    <location>
        <begin position="551"/>
        <end position="619"/>
    </location>
</feature>
<protein>
    <recommendedName>
        <fullName evidence="5">Vacuolar protein sorting-associated protein 54 N-terminal domain-containing protein</fullName>
    </recommendedName>
</protein>
<evidence type="ECO:0000313" key="6">
    <source>
        <dbReference type="EMBL" id="RMZ52768.1"/>
    </source>
</evidence>
<evidence type="ECO:0000256" key="2">
    <source>
        <dbReference type="ARBA" id="ARBA00022927"/>
    </source>
</evidence>
<evidence type="ECO:0000256" key="3">
    <source>
        <dbReference type="ARBA" id="ARBA00023054"/>
    </source>
</evidence>
<sequence length="753" mass="77846">PTKAFLGRLGRGWRIGGPGTPPEPGPGSPPAQDSPPPAAGKSASLEALSPAYQTEGSDPLDEELCALPLAFGPADLETLAEARTGVLEAVSEKLSAHVLANYDRFVGGVEGVTRVEVDVQAAYSAARMARERLALALAALGATIRIAEDTRRKGSLAALLQTAGRLQQVAGLLAAVRDCQEEGEYAAALATCGRAAVALGAVPARVAVARALEASLNAAYEETLARMSGALASVCLDFRPGTYARVQSALLAAVGSVSARVVRGVLLTRSGCEARARSAGGLQDLVRLLPSDLFRTALARLLQVLFDVLASHQAMVAWHAAALQAQEALEAGRGEVVETAGPATAACGAAETAGVLKGAMVGTQSPTQGEPARASAAVHHRQTPPRPPRGGRRSPENKARFSVAGPATLALRRGSSAREETEARARDEAERCAVLHAVHAGLVAGRGLVWDEVARHVATLLSSPAAFEGEHFLQVMDWMQRFVAAGEAFSGVESPALRSMLQRQSGNFFAAFHASNLEALSSMLEKESWTPLPVELPGLLSALAPLQLDGAGGVRGGGEGSGEEGAAGDADDVGTRSAPGPRPPSGTSFQALVAAGNPWRRRSGGAPSPRKAGRGGAGLTLGFGGDASLLTAGLDVDERGHPRPGTATTTTMRARAAPAAEEEEEDLHGDFIDEDSQSVRRGPGPGSAGGGSRGAAAVTNTSWRTMKWMRDYARLITLRASGPAIFQGLTELYDLYLLHIMACFDAPGLARLA</sequence>
<dbReference type="PANTHER" id="PTHR13258:SF0">
    <property type="entry name" value="SYNDETIN"/>
    <property type="match status" value="1"/>
</dbReference>
<accession>A0A3M7KQF0</accession>
<feature type="compositionally biased region" description="Low complexity" evidence="4">
    <location>
        <begin position="643"/>
        <end position="659"/>
    </location>
</feature>
<feature type="compositionally biased region" description="Gly residues" evidence="4">
    <location>
        <begin position="551"/>
        <end position="565"/>
    </location>
</feature>
<dbReference type="GO" id="GO:1990745">
    <property type="term" value="C:EARP complex"/>
    <property type="evidence" value="ECO:0007669"/>
    <property type="project" value="InterPro"/>
</dbReference>
<feature type="compositionally biased region" description="Pro residues" evidence="4">
    <location>
        <begin position="19"/>
        <end position="38"/>
    </location>
</feature>
<feature type="compositionally biased region" description="Gly residues" evidence="4">
    <location>
        <begin position="683"/>
        <end position="693"/>
    </location>
</feature>
<keyword evidence="2" id="KW-0653">Protein transport</keyword>